<proteinExistence type="predicted"/>
<comment type="caution">
    <text evidence="1">The sequence shown here is derived from an EMBL/GenBank/DDBJ whole genome shotgun (WGS) entry which is preliminary data.</text>
</comment>
<evidence type="ECO:0000313" key="2">
    <source>
        <dbReference type="Proteomes" id="UP000319865"/>
    </source>
</evidence>
<dbReference type="EMBL" id="VFQE01000001">
    <property type="protein sequence ID" value="TQN42898.1"/>
    <property type="molecule type" value="Genomic_DNA"/>
</dbReference>
<organism evidence="1 2">
    <name type="scientific">Blastococcus colisei</name>
    <dbReference type="NCBI Taxonomy" id="1564162"/>
    <lineage>
        <taxon>Bacteria</taxon>
        <taxon>Bacillati</taxon>
        <taxon>Actinomycetota</taxon>
        <taxon>Actinomycetes</taxon>
        <taxon>Geodermatophilales</taxon>
        <taxon>Geodermatophilaceae</taxon>
        <taxon>Blastococcus</taxon>
    </lineage>
</organism>
<dbReference type="RefSeq" id="WP_211355084.1">
    <property type="nucleotide sequence ID" value="NZ_VFQE01000001.1"/>
</dbReference>
<name>A0A543PFP4_9ACTN</name>
<reference evidence="1 2" key="1">
    <citation type="submission" date="2019-06" db="EMBL/GenBank/DDBJ databases">
        <title>Sequencing the genomes of 1000 actinobacteria strains.</title>
        <authorList>
            <person name="Klenk H.-P."/>
        </authorList>
    </citation>
    <scope>NUCLEOTIDE SEQUENCE [LARGE SCALE GENOMIC DNA]</scope>
    <source>
        <strain evidence="1 2">DSM 46837</strain>
    </source>
</reference>
<evidence type="ECO:0000313" key="1">
    <source>
        <dbReference type="EMBL" id="TQN42898.1"/>
    </source>
</evidence>
<dbReference type="AlphaFoldDB" id="A0A543PFP4"/>
<sequence length="124" mass="13550">MTVDEQERRLQALLQPSPGSTPVLFPASRYATVGTTVLDPDGDHPIVHLLRRFVPRPEQLPVLGTHVVTAGERTDHVAAAVFGDPELFWRLCDGNRVVFPEDLVQEPGRRLRVTAPEGTPGAAP</sequence>
<keyword evidence="2" id="KW-1185">Reference proteome</keyword>
<gene>
    <name evidence="1" type="ORF">FHU33_2309</name>
</gene>
<protein>
    <recommendedName>
        <fullName evidence="3">LysM domain-containing protein</fullName>
    </recommendedName>
</protein>
<dbReference type="Proteomes" id="UP000319865">
    <property type="component" value="Unassembled WGS sequence"/>
</dbReference>
<evidence type="ECO:0008006" key="3">
    <source>
        <dbReference type="Google" id="ProtNLM"/>
    </source>
</evidence>
<accession>A0A543PFP4</accession>